<dbReference type="GO" id="GO:0004523">
    <property type="term" value="F:RNA-DNA hybrid ribonuclease activity"/>
    <property type="evidence" value="ECO:0007669"/>
    <property type="project" value="UniProtKB-EC"/>
</dbReference>
<evidence type="ECO:0000256" key="7">
    <source>
        <dbReference type="ARBA" id="ARBA00019179"/>
    </source>
</evidence>
<comment type="subcellular location">
    <subcellularLocation>
        <location evidence="4">Cytoplasm</location>
    </subcellularLocation>
</comment>
<keyword evidence="8" id="KW-0963">Cytoplasm</keyword>
<proteinExistence type="inferred from homology"/>
<dbReference type="PROSITE" id="PS51975">
    <property type="entry name" value="RNASE_H_2"/>
    <property type="match status" value="1"/>
</dbReference>
<dbReference type="SUPFAM" id="SSF53098">
    <property type="entry name" value="Ribonuclease H-like"/>
    <property type="match status" value="1"/>
</dbReference>
<dbReference type="GO" id="GO:0043137">
    <property type="term" value="P:DNA replication, removal of RNA primer"/>
    <property type="evidence" value="ECO:0007669"/>
    <property type="project" value="TreeGrafter"/>
</dbReference>
<dbReference type="CDD" id="cd07182">
    <property type="entry name" value="RNase_HII_bacteria_HII_like"/>
    <property type="match status" value="1"/>
</dbReference>
<evidence type="ECO:0000256" key="9">
    <source>
        <dbReference type="ARBA" id="ARBA00022722"/>
    </source>
</evidence>
<evidence type="ECO:0000256" key="3">
    <source>
        <dbReference type="ARBA" id="ARBA00001946"/>
    </source>
</evidence>
<dbReference type="Pfam" id="PF01351">
    <property type="entry name" value="RNase_HII"/>
    <property type="match status" value="1"/>
</dbReference>
<sequence length="229" mass="25986">MQRFYNNGQDGDSKFELCMDEVGRGCLFGRVYVACVVLPKQCSDTFDGTDIKDSKKFTSKKKIRMVADRIKEQALAWHIAYIENDVIDEINILQAVMKGMHECIKETLIKLDTNVENAFAVIDGNYFIPYRVYNTTSEVIQELPHATVEKGDSRYIGIAAASILAKVARDDYILNMCGTHPLLKTQYSLDTNMGYGTKKHLDGIKEFGITQWHRRTFGELCKTSTVTMI</sequence>
<dbReference type="PANTHER" id="PTHR10954:SF18">
    <property type="entry name" value="RIBONUCLEASE HII"/>
    <property type="match status" value="1"/>
</dbReference>
<comment type="cofactor">
    <cofactor evidence="2">
        <name>Mn(2+)</name>
        <dbReference type="ChEBI" id="CHEBI:29035"/>
    </cofactor>
</comment>
<comment type="similarity">
    <text evidence="5">Belongs to the RNase HII family.</text>
</comment>
<evidence type="ECO:0000256" key="2">
    <source>
        <dbReference type="ARBA" id="ARBA00001936"/>
    </source>
</evidence>
<reference evidence="15" key="1">
    <citation type="journal article" date="2020" name="Nature">
        <title>Giant virus diversity and host interactions through global metagenomics.</title>
        <authorList>
            <person name="Schulz F."/>
            <person name="Roux S."/>
            <person name="Paez-Espino D."/>
            <person name="Jungbluth S."/>
            <person name="Walsh D.A."/>
            <person name="Denef V.J."/>
            <person name="McMahon K.D."/>
            <person name="Konstantinidis K.T."/>
            <person name="Eloe-Fadrosh E.A."/>
            <person name="Kyrpides N.C."/>
            <person name="Woyke T."/>
        </authorList>
    </citation>
    <scope>NUCLEOTIDE SEQUENCE</scope>
    <source>
        <strain evidence="15">GVMAG-M-3300023184-190</strain>
    </source>
</reference>
<dbReference type="GO" id="GO:0005737">
    <property type="term" value="C:cytoplasm"/>
    <property type="evidence" value="ECO:0007669"/>
    <property type="project" value="UniProtKB-SubCell"/>
</dbReference>
<dbReference type="InterPro" id="IPR022898">
    <property type="entry name" value="RNase_HII"/>
</dbReference>
<evidence type="ECO:0000256" key="13">
    <source>
        <dbReference type="ARBA" id="ARBA00023211"/>
    </source>
</evidence>
<dbReference type="GO" id="GO:0003723">
    <property type="term" value="F:RNA binding"/>
    <property type="evidence" value="ECO:0007669"/>
    <property type="project" value="InterPro"/>
</dbReference>
<evidence type="ECO:0000313" key="15">
    <source>
        <dbReference type="EMBL" id="QHT87277.1"/>
    </source>
</evidence>
<dbReference type="EMBL" id="MN740086">
    <property type="protein sequence ID" value="QHT87277.1"/>
    <property type="molecule type" value="Genomic_DNA"/>
</dbReference>
<comment type="catalytic activity">
    <reaction evidence="1">
        <text>Endonucleolytic cleavage to 5'-phosphomonoester.</text>
        <dbReference type="EC" id="3.1.26.4"/>
    </reaction>
</comment>
<evidence type="ECO:0000259" key="14">
    <source>
        <dbReference type="PROSITE" id="PS51975"/>
    </source>
</evidence>
<dbReference type="GO" id="GO:0046872">
    <property type="term" value="F:metal ion binding"/>
    <property type="evidence" value="ECO:0007669"/>
    <property type="project" value="UniProtKB-KW"/>
</dbReference>
<keyword evidence="12" id="KW-0378">Hydrolase</keyword>
<keyword evidence="11" id="KW-0255">Endonuclease</keyword>
<organism evidence="15">
    <name type="scientific">viral metagenome</name>
    <dbReference type="NCBI Taxonomy" id="1070528"/>
    <lineage>
        <taxon>unclassified sequences</taxon>
        <taxon>metagenomes</taxon>
        <taxon>organismal metagenomes</taxon>
    </lineage>
</organism>
<evidence type="ECO:0000256" key="1">
    <source>
        <dbReference type="ARBA" id="ARBA00000077"/>
    </source>
</evidence>
<dbReference type="Gene3D" id="3.30.420.10">
    <property type="entry name" value="Ribonuclease H-like superfamily/Ribonuclease H"/>
    <property type="match status" value="1"/>
</dbReference>
<evidence type="ECO:0000256" key="4">
    <source>
        <dbReference type="ARBA" id="ARBA00004496"/>
    </source>
</evidence>
<dbReference type="InterPro" id="IPR024567">
    <property type="entry name" value="RNase_HII/HIII_dom"/>
</dbReference>
<evidence type="ECO:0000256" key="11">
    <source>
        <dbReference type="ARBA" id="ARBA00022759"/>
    </source>
</evidence>
<dbReference type="AlphaFoldDB" id="A0A6C0I4I5"/>
<comment type="cofactor">
    <cofactor evidence="3">
        <name>Mg(2+)</name>
        <dbReference type="ChEBI" id="CHEBI:18420"/>
    </cofactor>
</comment>
<evidence type="ECO:0000256" key="6">
    <source>
        <dbReference type="ARBA" id="ARBA00012180"/>
    </source>
</evidence>
<dbReference type="GO" id="GO:0032299">
    <property type="term" value="C:ribonuclease H2 complex"/>
    <property type="evidence" value="ECO:0007669"/>
    <property type="project" value="TreeGrafter"/>
</dbReference>
<keyword evidence="13" id="KW-0464">Manganese</keyword>
<dbReference type="InterPro" id="IPR001352">
    <property type="entry name" value="RNase_HII/HIII"/>
</dbReference>
<evidence type="ECO:0000256" key="8">
    <source>
        <dbReference type="ARBA" id="ARBA00022490"/>
    </source>
</evidence>
<name>A0A6C0I4I5_9ZZZZ</name>
<dbReference type="PANTHER" id="PTHR10954">
    <property type="entry name" value="RIBONUCLEASE H2 SUBUNIT A"/>
    <property type="match status" value="1"/>
</dbReference>
<evidence type="ECO:0000256" key="10">
    <source>
        <dbReference type="ARBA" id="ARBA00022723"/>
    </source>
</evidence>
<protein>
    <recommendedName>
        <fullName evidence="7">Ribonuclease HII</fullName>
        <ecNumber evidence="6">3.1.26.4</ecNumber>
    </recommendedName>
</protein>
<dbReference type="InterPro" id="IPR036397">
    <property type="entry name" value="RNaseH_sf"/>
</dbReference>
<evidence type="ECO:0000256" key="5">
    <source>
        <dbReference type="ARBA" id="ARBA00007383"/>
    </source>
</evidence>
<dbReference type="InterPro" id="IPR012337">
    <property type="entry name" value="RNaseH-like_sf"/>
</dbReference>
<evidence type="ECO:0000256" key="12">
    <source>
        <dbReference type="ARBA" id="ARBA00022801"/>
    </source>
</evidence>
<dbReference type="EC" id="3.1.26.4" evidence="6"/>
<keyword evidence="9" id="KW-0540">Nuclease</keyword>
<keyword evidence="10" id="KW-0479">Metal-binding</keyword>
<accession>A0A6C0I4I5</accession>
<dbReference type="GO" id="GO:0006298">
    <property type="term" value="P:mismatch repair"/>
    <property type="evidence" value="ECO:0007669"/>
    <property type="project" value="TreeGrafter"/>
</dbReference>
<feature type="domain" description="RNase H type-2" evidence="14">
    <location>
        <begin position="14"/>
        <end position="229"/>
    </location>
</feature>